<name>X0ZYL9_9ZZZZ</name>
<evidence type="ECO:0008006" key="2">
    <source>
        <dbReference type="Google" id="ProtNLM"/>
    </source>
</evidence>
<dbReference type="AlphaFoldDB" id="X0ZYL9"/>
<dbReference type="SUPFAM" id="SSF88659">
    <property type="entry name" value="Sigma3 and sigma4 domains of RNA polymerase sigma factors"/>
    <property type="match status" value="1"/>
</dbReference>
<gene>
    <name evidence="1" type="ORF">S01H4_12361</name>
</gene>
<evidence type="ECO:0000313" key="1">
    <source>
        <dbReference type="EMBL" id="GAG62962.1"/>
    </source>
</evidence>
<reference evidence="1" key="1">
    <citation type="journal article" date="2014" name="Front. Microbiol.">
        <title>High frequency of phylogenetically diverse reductive dehalogenase-homologous genes in deep subseafloor sedimentary metagenomes.</title>
        <authorList>
            <person name="Kawai M."/>
            <person name="Futagami T."/>
            <person name="Toyoda A."/>
            <person name="Takaki Y."/>
            <person name="Nishi S."/>
            <person name="Hori S."/>
            <person name="Arai W."/>
            <person name="Tsubouchi T."/>
            <person name="Morono Y."/>
            <person name="Uchiyama I."/>
            <person name="Ito T."/>
            <person name="Fujiyama A."/>
            <person name="Inagaki F."/>
            <person name="Takami H."/>
        </authorList>
    </citation>
    <scope>NUCLEOTIDE SEQUENCE</scope>
    <source>
        <strain evidence="1">Expedition CK06-06</strain>
    </source>
</reference>
<comment type="caution">
    <text evidence="1">The sequence shown here is derived from an EMBL/GenBank/DDBJ whole genome shotgun (WGS) entry which is preliminary data.</text>
</comment>
<proteinExistence type="predicted"/>
<sequence>MKCTRDHERWITRLRGNGFSQKEIGDMLGLSQQVVAYNLGEMKKRFKKRYKELFEGDDQ</sequence>
<dbReference type="InterPro" id="IPR013324">
    <property type="entry name" value="RNA_pol_sigma_r3/r4-like"/>
</dbReference>
<organism evidence="1">
    <name type="scientific">marine sediment metagenome</name>
    <dbReference type="NCBI Taxonomy" id="412755"/>
    <lineage>
        <taxon>unclassified sequences</taxon>
        <taxon>metagenomes</taxon>
        <taxon>ecological metagenomes</taxon>
    </lineage>
</organism>
<accession>X0ZYL9</accession>
<protein>
    <recommendedName>
        <fullName evidence="2">HTH luxR-type domain-containing protein</fullName>
    </recommendedName>
</protein>
<dbReference type="EMBL" id="BART01005231">
    <property type="protein sequence ID" value="GAG62962.1"/>
    <property type="molecule type" value="Genomic_DNA"/>
</dbReference>